<dbReference type="AlphaFoldDB" id="A0A853DRU8"/>
<evidence type="ECO:0000313" key="1">
    <source>
        <dbReference type="EMBL" id="NYK11776.1"/>
    </source>
</evidence>
<dbReference type="Proteomes" id="UP000521075">
    <property type="component" value="Unassembled WGS sequence"/>
</dbReference>
<sequence length="131" mass="13497">MRRWGSAGVLIAVLVCGTGLAGCTTVRNCGRDLSTGLEVTVAVKSWVTEHPETNVRVCVGGACTVGFNEVTVDGAMPSTPLERGSTVEVEADAVSGSTVVRAMRTTASVSPGSCGQWVARLTLTADGDLRQ</sequence>
<proteinExistence type="predicted"/>
<reference evidence="1 2" key="1">
    <citation type="submission" date="2020-07" db="EMBL/GenBank/DDBJ databases">
        <title>Sequencing the genomes of 1000 actinobacteria strains.</title>
        <authorList>
            <person name="Klenk H.-P."/>
        </authorList>
    </citation>
    <scope>NUCLEOTIDE SEQUENCE [LARGE SCALE GENOMIC DNA]</scope>
    <source>
        <strain evidence="1 2">DSM 15166</strain>
    </source>
</reference>
<protein>
    <submittedName>
        <fullName evidence="1">Putative small secreted protein</fullName>
    </submittedName>
</protein>
<organism evidence="1 2">
    <name type="scientific">Leifsonia naganoensis</name>
    <dbReference type="NCBI Taxonomy" id="150025"/>
    <lineage>
        <taxon>Bacteria</taxon>
        <taxon>Bacillati</taxon>
        <taxon>Actinomycetota</taxon>
        <taxon>Actinomycetes</taxon>
        <taxon>Micrococcales</taxon>
        <taxon>Microbacteriaceae</taxon>
        <taxon>Leifsonia</taxon>
    </lineage>
</organism>
<keyword evidence="2" id="KW-1185">Reference proteome</keyword>
<dbReference type="RefSeq" id="WP_179702136.1">
    <property type="nucleotide sequence ID" value="NZ_BAAAHA010000002.1"/>
</dbReference>
<dbReference type="PROSITE" id="PS51257">
    <property type="entry name" value="PROKAR_LIPOPROTEIN"/>
    <property type="match status" value="1"/>
</dbReference>
<dbReference type="EMBL" id="JACCHJ010000001">
    <property type="protein sequence ID" value="NYK11776.1"/>
    <property type="molecule type" value="Genomic_DNA"/>
</dbReference>
<comment type="caution">
    <text evidence="1">The sequence shown here is derived from an EMBL/GenBank/DDBJ whole genome shotgun (WGS) entry which is preliminary data.</text>
</comment>
<name>A0A853DRU8_9MICO</name>
<evidence type="ECO:0000313" key="2">
    <source>
        <dbReference type="Proteomes" id="UP000521075"/>
    </source>
</evidence>
<accession>A0A853DRU8</accession>
<gene>
    <name evidence="1" type="ORF">HNR14_003657</name>
</gene>